<evidence type="ECO:0000256" key="1">
    <source>
        <dbReference type="SAM" id="Phobius"/>
    </source>
</evidence>
<proteinExistence type="predicted"/>
<dbReference type="AlphaFoldDB" id="A0A0K2T5S9"/>
<organism evidence="2">
    <name type="scientific">Lepeophtheirus salmonis</name>
    <name type="common">Salmon louse</name>
    <name type="synonym">Caligus salmonis</name>
    <dbReference type="NCBI Taxonomy" id="72036"/>
    <lineage>
        <taxon>Eukaryota</taxon>
        <taxon>Metazoa</taxon>
        <taxon>Ecdysozoa</taxon>
        <taxon>Arthropoda</taxon>
        <taxon>Crustacea</taxon>
        <taxon>Multicrustacea</taxon>
        <taxon>Hexanauplia</taxon>
        <taxon>Copepoda</taxon>
        <taxon>Siphonostomatoida</taxon>
        <taxon>Caligidae</taxon>
        <taxon>Lepeophtheirus</taxon>
    </lineage>
</organism>
<keyword evidence="1" id="KW-0812">Transmembrane</keyword>
<name>A0A0K2T5S9_LEPSM</name>
<protein>
    <submittedName>
        <fullName evidence="2">Uncharacterized protein</fullName>
    </submittedName>
</protein>
<keyword evidence="1" id="KW-0472">Membrane</keyword>
<feature type="transmembrane region" description="Helical" evidence="1">
    <location>
        <begin position="18"/>
        <end position="37"/>
    </location>
</feature>
<dbReference type="EMBL" id="HACA01003814">
    <property type="protein sequence ID" value="CDW21175.1"/>
    <property type="molecule type" value="Transcribed_RNA"/>
</dbReference>
<accession>A0A0K2T5S9</accession>
<reference evidence="2" key="1">
    <citation type="submission" date="2014-05" db="EMBL/GenBank/DDBJ databases">
        <authorList>
            <person name="Chronopoulou M."/>
        </authorList>
    </citation>
    <scope>NUCLEOTIDE SEQUENCE</scope>
    <source>
        <tissue evidence="2">Whole organism</tissue>
    </source>
</reference>
<sequence length="95" mass="11140">MLSTSIPTYESFRKHVGLYAKVSSAIFYCHFLLINCFDLRDQPKNKLQSYLKVLRYIKGIKCSFNSFALKPPIFPIFANLFFVKKIKKSHINIFL</sequence>
<keyword evidence="1" id="KW-1133">Transmembrane helix</keyword>
<evidence type="ECO:0000313" key="2">
    <source>
        <dbReference type="EMBL" id="CDW21175.1"/>
    </source>
</evidence>